<keyword evidence="6" id="KW-1185">Reference proteome</keyword>
<evidence type="ECO:0000256" key="3">
    <source>
        <dbReference type="SAM" id="MobiDB-lite"/>
    </source>
</evidence>
<feature type="region of interest" description="Disordered" evidence="3">
    <location>
        <begin position="1"/>
        <end position="20"/>
    </location>
</feature>
<dbReference type="Gene3D" id="3.40.1280.10">
    <property type="match status" value="1"/>
</dbReference>
<gene>
    <name evidence="5" type="ORF">THAOC_00849</name>
</gene>
<keyword evidence="2" id="KW-0808">Transferase</keyword>
<evidence type="ECO:0000313" key="5">
    <source>
        <dbReference type="EMBL" id="EJK77324.1"/>
    </source>
</evidence>
<evidence type="ECO:0000256" key="2">
    <source>
        <dbReference type="ARBA" id="ARBA00022679"/>
    </source>
</evidence>
<dbReference type="SUPFAM" id="SSF75217">
    <property type="entry name" value="alpha/beta knot"/>
    <property type="match status" value="1"/>
</dbReference>
<dbReference type="InterPro" id="IPR001537">
    <property type="entry name" value="SpoU_MeTrfase"/>
</dbReference>
<dbReference type="PANTHER" id="PTHR43191:SF2">
    <property type="entry name" value="RRNA METHYLTRANSFERASE 3, MITOCHONDRIAL"/>
    <property type="match status" value="1"/>
</dbReference>
<dbReference type="Proteomes" id="UP000266841">
    <property type="component" value="Unassembled WGS sequence"/>
</dbReference>
<evidence type="ECO:0000256" key="1">
    <source>
        <dbReference type="ARBA" id="ARBA00022603"/>
    </source>
</evidence>
<feature type="region of interest" description="Disordered" evidence="3">
    <location>
        <begin position="438"/>
        <end position="465"/>
    </location>
</feature>
<protein>
    <recommendedName>
        <fullName evidence="4">tRNA/rRNA methyltransferase SpoU type domain-containing protein</fullName>
    </recommendedName>
</protein>
<keyword evidence="1" id="KW-0489">Methyltransferase</keyword>
<dbReference type="GO" id="GO:0003723">
    <property type="term" value="F:RNA binding"/>
    <property type="evidence" value="ECO:0007669"/>
    <property type="project" value="InterPro"/>
</dbReference>
<feature type="compositionally biased region" description="Basic and acidic residues" evidence="3">
    <location>
        <begin position="594"/>
        <end position="615"/>
    </location>
</feature>
<feature type="region of interest" description="Disordered" evidence="3">
    <location>
        <begin position="732"/>
        <end position="762"/>
    </location>
</feature>
<organism evidence="5 6">
    <name type="scientific">Thalassiosira oceanica</name>
    <name type="common">Marine diatom</name>
    <dbReference type="NCBI Taxonomy" id="159749"/>
    <lineage>
        <taxon>Eukaryota</taxon>
        <taxon>Sar</taxon>
        <taxon>Stramenopiles</taxon>
        <taxon>Ochrophyta</taxon>
        <taxon>Bacillariophyta</taxon>
        <taxon>Coscinodiscophyceae</taxon>
        <taxon>Thalassiosirophycidae</taxon>
        <taxon>Thalassiosirales</taxon>
        <taxon>Thalassiosiraceae</taxon>
        <taxon>Thalassiosira</taxon>
    </lineage>
</organism>
<name>K0TJJ5_THAOC</name>
<sequence>MSGRAAAHGPDINAAKRRKYEAKQRRLQAAAASDANEPYTCSNHDGWFEGRASYAAHVTVEDVRAIRLARGCDGKSTNDVGPRLQKIAGWIAPFFDLKDTPNVAVGERRLFVAEGTEPVRMMIQKCHAEPAFESTGDGSCCEEMPPPPRLVSILVKPAPFFQDPVNLLREMEGRNLVSLEDPVASPAFNVIVANEDAISEIVGFKSARGALACGLVPAYHNNAHDCLFRGLLGHKSDAAAGSKKRRLLALDNVSNTSNLGSILRTAAAFGIHAVILSDGCCDAWYRQSVRVSMGHVLTVPIFRVADLRLDVSSSGGNSEDLSDLPRVLRWLRGHGIKCLASVVDADECGCSNLPVDPRSLLSRTSKAPKWNPGALCWETRARAYPQRSFKPATSEYGSVCRMGWTPSVCRSLPVFCCMECVHPATGCELWEALTPPPMNREPGHGLGEAQTHGSESKSRKASLTPCAHAAEHGACPRAGRSQGLVQSDGREAEVRAGFGGRVSLQMLAAPVDHILEPAPHSKHGSGPIHEVPDSVGIANGRVTARESHAGEGDKLDQLGSDAVLDGASDGLGDLPVRVGNVLLVGTEGLEDQGTADRKRDDAANVGEHGRNEEAQNRAAGDSHILESECQEQGDDSAQDAQGLRHFRGALAHLVRSVVQVNPGYADLEVDNGHARNAEPREEDRPVVVKVRVLVPAELVDDVDQVYADNPQGGVCHGDEGVRGRVESERLHADHLPDDGDASVEKCRHRDGASEETEPVEEDPQRVVDAIFPPGSFGEFGVRVEGQGGGQFEPERVAVASPTELLRFLFSLGEASSHEQLFTTQLTY</sequence>
<dbReference type="InterPro" id="IPR029026">
    <property type="entry name" value="tRNA_m1G_MTases_N"/>
</dbReference>
<dbReference type="GO" id="GO:0032259">
    <property type="term" value="P:methylation"/>
    <property type="evidence" value="ECO:0007669"/>
    <property type="project" value="UniProtKB-KW"/>
</dbReference>
<dbReference type="Pfam" id="PF00588">
    <property type="entry name" value="SpoU_methylase"/>
    <property type="match status" value="1"/>
</dbReference>
<dbReference type="eggNOG" id="KOG2506">
    <property type="taxonomic scope" value="Eukaryota"/>
</dbReference>
<feature type="region of interest" description="Disordered" evidence="3">
    <location>
        <begin position="592"/>
        <end position="621"/>
    </location>
</feature>
<dbReference type="CDD" id="cd18095">
    <property type="entry name" value="SpoU-like_rRNA-MTase"/>
    <property type="match status" value="1"/>
</dbReference>
<feature type="compositionally biased region" description="Basic and acidic residues" evidence="3">
    <location>
        <begin position="732"/>
        <end position="752"/>
    </location>
</feature>
<dbReference type="InterPro" id="IPR051259">
    <property type="entry name" value="rRNA_Methyltransferase"/>
</dbReference>
<dbReference type="GO" id="GO:0006396">
    <property type="term" value="P:RNA processing"/>
    <property type="evidence" value="ECO:0007669"/>
    <property type="project" value="InterPro"/>
</dbReference>
<dbReference type="PANTHER" id="PTHR43191">
    <property type="entry name" value="RRNA METHYLTRANSFERASE 3"/>
    <property type="match status" value="1"/>
</dbReference>
<evidence type="ECO:0000259" key="4">
    <source>
        <dbReference type="Pfam" id="PF00588"/>
    </source>
</evidence>
<dbReference type="GO" id="GO:0008173">
    <property type="term" value="F:RNA methyltransferase activity"/>
    <property type="evidence" value="ECO:0007669"/>
    <property type="project" value="InterPro"/>
</dbReference>
<accession>K0TJJ5</accession>
<dbReference type="EMBL" id="AGNL01001024">
    <property type="protein sequence ID" value="EJK77324.1"/>
    <property type="molecule type" value="Genomic_DNA"/>
</dbReference>
<dbReference type="OrthoDB" id="270651at2759"/>
<reference evidence="5 6" key="1">
    <citation type="journal article" date="2012" name="Genome Biol.">
        <title>Genome and low-iron response of an oceanic diatom adapted to chronic iron limitation.</title>
        <authorList>
            <person name="Lommer M."/>
            <person name="Specht M."/>
            <person name="Roy A.S."/>
            <person name="Kraemer L."/>
            <person name="Andreson R."/>
            <person name="Gutowska M.A."/>
            <person name="Wolf J."/>
            <person name="Bergner S.V."/>
            <person name="Schilhabel M.B."/>
            <person name="Klostermeier U.C."/>
            <person name="Beiko R.G."/>
            <person name="Rosenstiel P."/>
            <person name="Hippler M."/>
            <person name="Laroche J."/>
        </authorList>
    </citation>
    <scope>NUCLEOTIDE SEQUENCE [LARGE SCALE GENOMIC DNA]</scope>
    <source>
        <strain evidence="5 6">CCMP1005</strain>
    </source>
</reference>
<comment type="caution">
    <text evidence="5">The sequence shown here is derived from an EMBL/GenBank/DDBJ whole genome shotgun (WGS) entry which is preliminary data.</text>
</comment>
<feature type="domain" description="tRNA/rRNA methyltransferase SpoU type" evidence="4">
    <location>
        <begin position="247"/>
        <end position="307"/>
    </location>
</feature>
<dbReference type="AlphaFoldDB" id="K0TJJ5"/>
<dbReference type="InterPro" id="IPR029028">
    <property type="entry name" value="Alpha/beta_knot_MTases"/>
</dbReference>
<proteinExistence type="predicted"/>
<evidence type="ECO:0000313" key="6">
    <source>
        <dbReference type="Proteomes" id="UP000266841"/>
    </source>
</evidence>